<reference evidence="1" key="1">
    <citation type="submission" date="2018-05" db="EMBL/GenBank/DDBJ databases">
        <authorList>
            <person name="Lanie J.A."/>
            <person name="Ng W.-L."/>
            <person name="Kazmierczak K.M."/>
            <person name="Andrzejewski T.M."/>
            <person name="Davidsen T.M."/>
            <person name="Wayne K.J."/>
            <person name="Tettelin H."/>
            <person name="Glass J.I."/>
            <person name="Rusch D."/>
            <person name="Podicherti R."/>
            <person name="Tsui H.-C.T."/>
            <person name="Winkler M.E."/>
        </authorList>
    </citation>
    <scope>NUCLEOTIDE SEQUENCE</scope>
</reference>
<evidence type="ECO:0008006" key="2">
    <source>
        <dbReference type="Google" id="ProtNLM"/>
    </source>
</evidence>
<dbReference type="InterPro" id="IPR023393">
    <property type="entry name" value="START-like_dom_sf"/>
</dbReference>
<evidence type="ECO:0000313" key="1">
    <source>
        <dbReference type="EMBL" id="SVC96386.1"/>
    </source>
</evidence>
<dbReference type="SUPFAM" id="SSF55961">
    <property type="entry name" value="Bet v1-like"/>
    <property type="match status" value="1"/>
</dbReference>
<dbReference type="Gene3D" id="3.30.530.20">
    <property type="match status" value="1"/>
</dbReference>
<dbReference type="AlphaFoldDB" id="A0A382RFJ3"/>
<dbReference type="EMBL" id="UINC01121313">
    <property type="protein sequence ID" value="SVC96386.1"/>
    <property type="molecule type" value="Genomic_DNA"/>
</dbReference>
<protein>
    <recommendedName>
        <fullName evidence="2">Coenzyme Q-binding protein COQ10 START domain-containing protein</fullName>
    </recommendedName>
</protein>
<gene>
    <name evidence="1" type="ORF">METZ01_LOCUS349240</name>
</gene>
<accession>A0A382RFJ3</accession>
<sequence length="168" mass="18494">MIKIRNSFLCDKPIDEVYGLFARIDKLAWAFPTVNRVEVIDDDNVAIGILLKMGLLPLDNNLTLTVTERTKPSRLVAEGVATPGGGLARAAKLIGEDEGLTYIGLYLDLELVTEEQCRVRYLITCDATGNLKRIYDAIIRGQRKKLESEFIANVGELMGGAVVEENPA</sequence>
<proteinExistence type="predicted"/>
<organism evidence="1">
    <name type="scientific">marine metagenome</name>
    <dbReference type="NCBI Taxonomy" id="408172"/>
    <lineage>
        <taxon>unclassified sequences</taxon>
        <taxon>metagenomes</taxon>
        <taxon>ecological metagenomes</taxon>
    </lineage>
</organism>
<name>A0A382RFJ3_9ZZZZ</name>